<dbReference type="InterPro" id="IPR037231">
    <property type="entry name" value="NAP-like_sf"/>
</dbReference>
<dbReference type="STRING" id="1047168.A0A0F4GY97"/>
<dbReference type="Gene3D" id="3.30.1120.90">
    <property type="entry name" value="Nucleosome assembly protein"/>
    <property type="match status" value="1"/>
</dbReference>
<dbReference type="GO" id="GO:0006334">
    <property type="term" value="P:nucleosome assembly"/>
    <property type="evidence" value="ECO:0007669"/>
    <property type="project" value="InterPro"/>
</dbReference>
<feature type="compositionally biased region" description="Basic and acidic residues" evidence="3">
    <location>
        <begin position="312"/>
        <end position="323"/>
    </location>
</feature>
<feature type="region of interest" description="Disordered" evidence="3">
    <location>
        <begin position="282"/>
        <end position="334"/>
    </location>
</feature>
<dbReference type="EMBL" id="LAFY01000071">
    <property type="protein sequence ID" value="KJY02229.1"/>
    <property type="molecule type" value="Genomic_DNA"/>
</dbReference>
<feature type="compositionally biased region" description="Acidic residues" evidence="3">
    <location>
        <begin position="236"/>
        <end position="249"/>
    </location>
</feature>
<feature type="compositionally biased region" description="Acidic residues" evidence="3">
    <location>
        <begin position="283"/>
        <end position="303"/>
    </location>
</feature>
<protein>
    <submittedName>
        <fullName evidence="4">Nap family protein</fullName>
    </submittedName>
</protein>
<dbReference type="PANTHER" id="PTHR11875">
    <property type="entry name" value="TESTIS-SPECIFIC Y-ENCODED PROTEIN"/>
    <property type="match status" value="1"/>
</dbReference>
<dbReference type="InterPro" id="IPR002164">
    <property type="entry name" value="NAP_family"/>
</dbReference>
<comment type="caution">
    <text evidence="4">The sequence shown here is derived from an EMBL/GenBank/DDBJ whole genome shotgun (WGS) entry which is preliminary data.</text>
</comment>
<organism evidence="4 5">
    <name type="scientific">Zymoseptoria brevis</name>
    <dbReference type="NCBI Taxonomy" id="1047168"/>
    <lineage>
        <taxon>Eukaryota</taxon>
        <taxon>Fungi</taxon>
        <taxon>Dikarya</taxon>
        <taxon>Ascomycota</taxon>
        <taxon>Pezizomycotina</taxon>
        <taxon>Dothideomycetes</taxon>
        <taxon>Dothideomycetidae</taxon>
        <taxon>Mycosphaerellales</taxon>
        <taxon>Mycosphaerellaceae</taxon>
        <taxon>Zymoseptoria</taxon>
    </lineage>
</organism>
<evidence type="ECO:0000256" key="2">
    <source>
        <dbReference type="RuleBase" id="RU003876"/>
    </source>
</evidence>
<dbReference type="GO" id="GO:0005634">
    <property type="term" value="C:nucleus"/>
    <property type="evidence" value="ECO:0007669"/>
    <property type="project" value="InterPro"/>
</dbReference>
<keyword evidence="5" id="KW-1185">Reference proteome</keyword>
<evidence type="ECO:0000256" key="1">
    <source>
        <dbReference type="ARBA" id="ARBA00009947"/>
    </source>
</evidence>
<evidence type="ECO:0000313" key="4">
    <source>
        <dbReference type="EMBL" id="KJY02229.1"/>
    </source>
</evidence>
<dbReference type="Proteomes" id="UP000033647">
    <property type="component" value="Unassembled WGS sequence"/>
</dbReference>
<proteinExistence type="inferred from homology"/>
<dbReference type="Pfam" id="PF00956">
    <property type="entry name" value="NAP"/>
    <property type="match status" value="1"/>
</dbReference>
<accession>A0A0F4GY97</accession>
<dbReference type="AlphaFoldDB" id="A0A0F4GY97"/>
<reference evidence="4 5" key="1">
    <citation type="submission" date="2015-03" db="EMBL/GenBank/DDBJ databases">
        <title>RNA-seq based gene annotation and comparative genomics of four Zymoseptoria species reveal species-specific pathogenicity related genes and transposable element activity.</title>
        <authorList>
            <person name="Grandaubert J."/>
            <person name="Bhattacharyya A."/>
            <person name="Stukenbrock E.H."/>
        </authorList>
    </citation>
    <scope>NUCLEOTIDE SEQUENCE [LARGE SCALE GENOMIC DNA]</scope>
    <source>
        <strain evidence="4 5">Zb18110</strain>
    </source>
</reference>
<name>A0A0F4GY97_9PEZI</name>
<feature type="region of interest" description="Disordered" evidence="3">
    <location>
        <begin position="212"/>
        <end position="252"/>
    </location>
</feature>
<dbReference type="SUPFAM" id="SSF143113">
    <property type="entry name" value="NAP-like"/>
    <property type="match status" value="1"/>
</dbReference>
<sequence>MAEESPISYEDLANIEEDFEEVDTEIVRQQYALSAPLYATRSTTVSQIPNFWPLVLEQAPPELDSFISASDSQIFGESLLSLNVTRPELENGAAGHPRSLKIDFTFKPNDFFEDTELSKTFSYRRAKDGWTGLVSEPVKIHWKKGKDLSEGLNDNAVALFDARKKAGNMLARDVPEYKKLQEKLESLNGANTSFFTFFGWVSGRRYVTAEEHEAATKEHAARREKRKAGEKVEVPEVSEEDEEAADDSEVEVHEAGEQVAVTIAEDLWPNAIKFFTQAQELGEMSDVDFEEDDEDEESGEDEPVDIRALVGGKDKGKAAKRLSDGGPPAKKQKK</sequence>
<evidence type="ECO:0000256" key="3">
    <source>
        <dbReference type="SAM" id="MobiDB-lite"/>
    </source>
</evidence>
<gene>
    <name evidence="4" type="ORF">TI39_contig74g00003</name>
</gene>
<feature type="compositionally biased region" description="Basic and acidic residues" evidence="3">
    <location>
        <begin position="212"/>
        <end position="234"/>
    </location>
</feature>
<comment type="similarity">
    <text evidence="1 2">Belongs to the nucleosome assembly protein (NAP) family.</text>
</comment>
<dbReference type="OrthoDB" id="19419at2759"/>
<evidence type="ECO:0000313" key="5">
    <source>
        <dbReference type="Proteomes" id="UP000033647"/>
    </source>
</evidence>